<sequence>MSSLLSPEITTVAAMTERCDRCSAAAKLVVTLTSGGELAFCGHHANRHSEDIARVGERIVLEDGFEWAGK</sequence>
<dbReference type="EMBL" id="JAMQOL010000008">
    <property type="protein sequence ID" value="MCM4077208.1"/>
    <property type="molecule type" value="Genomic_DNA"/>
</dbReference>
<accession>A0ABT0XVF5</accession>
<reference evidence="2 3" key="1">
    <citation type="submission" date="2022-06" db="EMBL/GenBank/DDBJ databases">
        <title>Actinoplanes abujensis sp. nov., isolated from Nigerian arid soil.</title>
        <authorList>
            <person name="Ding P."/>
        </authorList>
    </citation>
    <scope>NUCLEOTIDE SEQUENCE [LARGE SCALE GENOMIC DNA]</scope>
    <source>
        <strain evidence="3">TRM88002</strain>
    </source>
</reference>
<dbReference type="InterPro" id="IPR055878">
    <property type="entry name" value="DUF7455"/>
</dbReference>
<organism evidence="2 3">
    <name type="scientific">Paractinoplanes hotanensis</name>
    <dbReference type="NCBI Taxonomy" id="2906497"/>
    <lineage>
        <taxon>Bacteria</taxon>
        <taxon>Bacillati</taxon>
        <taxon>Actinomycetota</taxon>
        <taxon>Actinomycetes</taxon>
        <taxon>Micromonosporales</taxon>
        <taxon>Micromonosporaceae</taxon>
        <taxon>Paractinoplanes</taxon>
    </lineage>
</organism>
<evidence type="ECO:0000313" key="3">
    <source>
        <dbReference type="Proteomes" id="UP001523216"/>
    </source>
</evidence>
<evidence type="ECO:0000313" key="2">
    <source>
        <dbReference type="EMBL" id="MCM4077208.1"/>
    </source>
</evidence>
<proteinExistence type="predicted"/>
<comment type="caution">
    <text evidence="2">The sequence shown here is derived from an EMBL/GenBank/DDBJ whole genome shotgun (WGS) entry which is preliminary data.</text>
</comment>
<evidence type="ECO:0000259" key="1">
    <source>
        <dbReference type="Pfam" id="PF24254"/>
    </source>
</evidence>
<name>A0ABT0XVF5_9ACTN</name>
<protein>
    <recommendedName>
        <fullName evidence="1">DUF7455 domain-containing protein</fullName>
    </recommendedName>
</protein>
<dbReference type="Proteomes" id="UP001523216">
    <property type="component" value="Unassembled WGS sequence"/>
</dbReference>
<dbReference type="RefSeq" id="WP_221378491.1">
    <property type="nucleotide sequence ID" value="NZ_JAMQOL010000008.1"/>
</dbReference>
<feature type="domain" description="DUF7455" evidence="1">
    <location>
        <begin position="16"/>
        <end position="64"/>
    </location>
</feature>
<gene>
    <name evidence="2" type="ORF">LXN57_06465</name>
</gene>
<dbReference type="Pfam" id="PF24254">
    <property type="entry name" value="DUF7455"/>
    <property type="match status" value="1"/>
</dbReference>
<keyword evidence="3" id="KW-1185">Reference proteome</keyword>